<accession>V6LSR1</accession>
<dbReference type="Proteomes" id="UP000018208">
    <property type="component" value="Unassembled WGS sequence"/>
</dbReference>
<dbReference type="EMBL" id="AUWU02000008">
    <property type="protein sequence ID" value="KAH0570180.1"/>
    <property type="molecule type" value="Genomic_DNA"/>
</dbReference>
<proteinExistence type="predicted"/>
<gene>
    <name evidence="1" type="ORF">SS50377_12253</name>
    <name evidence="2" type="ORF">SS50377_28155</name>
</gene>
<organism evidence="1">
    <name type="scientific">Spironucleus salmonicida</name>
    <dbReference type="NCBI Taxonomy" id="348837"/>
    <lineage>
        <taxon>Eukaryota</taxon>
        <taxon>Metamonada</taxon>
        <taxon>Diplomonadida</taxon>
        <taxon>Hexamitidae</taxon>
        <taxon>Hexamitinae</taxon>
        <taxon>Spironucleus</taxon>
    </lineage>
</organism>
<name>V6LSR1_9EUKA</name>
<evidence type="ECO:0000313" key="1">
    <source>
        <dbReference type="EMBL" id="EST47667.1"/>
    </source>
</evidence>
<evidence type="ECO:0000313" key="2">
    <source>
        <dbReference type="EMBL" id="KAH0570180.1"/>
    </source>
</evidence>
<reference evidence="1 2" key="1">
    <citation type="journal article" date="2014" name="PLoS Genet.">
        <title>The Genome of Spironucleus salmonicida Highlights a Fish Pathogen Adapted to Fluctuating Environments.</title>
        <authorList>
            <person name="Xu F."/>
            <person name="Jerlstrom-Hultqvist J."/>
            <person name="Einarsson E."/>
            <person name="Astvaldsson A."/>
            <person name="Svard S.G."/>
            <person name="Andersson J.O."/>
        </authorList>
    </citation>
    <scope>NUCLEOTIDE SEQUENCE</scope>
    <source>
        <strain evidence="2">ATCC 50377</strain>
    </source>
</reference>
<reference evidence="2" key="2">
    <citation type="submission" date="2020-12" db="EMBL/GenBank/DDBJ databases">
        <title>New Spironucleus salmonicida genome in near-complete chromosomes.</title>
        <authorList>
            <person name="Xu F."/>
            <person name="Kurt Z."/>
            <person name="Jimenez-Gonzalez A."/>
            <person name="Astvaldsson A."/>
            <person name="Andersson J.O."/>
            <person name="Svard S.G."/>
        </authorList>
    </citation>
    <scope>NUCLEOTIDE SEQUENCE</scope>
    <source>
        <strain evidence="2">ATCC 50377</strain>
    </source>
</reference>
<protein>
    <submittedName>
        <fullName evidence="1">Uncharacterized protein</fullName>
    </submittedName>
</protein>
<keyword evidence="3" id="KW-1185">Reference proteome</keyword>
<evidence type="ECO:0000313" key="3">
    <source>
        <dbReference type="Proteomes" id="UP000018208"/>
    </source>
</evidence>
<dbReference type="VEuPathDB" id="GiardiaDB:SS50377_28155"/>
<dbReference type="EMBL" id="KI546037">
    <property type="protein sequence ID" value="EST47667.1"/>
    <property type="molecule type" value="Genomic_DNA"/>
</dbReference>
<dbReference type="AlphaFoldDB" id="V6LSR1"/>
<sequence length="613" mass="70496">MESESESLNMDFIDDGHIENVSTLKQTPKSVILNDLNKFNIILADTTKPSQALEIFEELIKINAKAKNYFTELPYSFCQCVLDLFNTQFDEAIFNQKLQRKAKQKFDQLLVDYAFLKDNAIQQQSNTQIQAQTEQISKRDDDLDINRIYSFFGISFQESDEIISEQTQMDEQQSIQQIQSSCLTIYQQAFNIMTYSQSPSCRAHAALSYLEGTQNETHDILPTLSFAFREIFENSLQEQSFTVQKKKEVRTYYNRLLDVGAHLSQFCDCLNHLIIILYLNSSEYLQLVYIPGFIRSLADQTEISDNFIFSEPEHCEVSYKESILLSNYSYYNNDFNQQFNEFLAISPLLFVTEAISKLNFKTNKVPFLYAALTYITHATLQQTEEFMSLYYFPTPVQQVQKVVEVAKKSNILPLTINMEEEIVEEITLTDIQKLYFTVLARLAIKQINLLNTKKAALNITKILSFDGTFDNKFITKFSPKNINSLLFSAIALRVLDVKISDFYGDQNLKDGNTENDWGIIKKVVDGGQEVEVKVLRAFINMEYIGQNREMDQNNIFSEIPCFDILKPAFDGMSARVFLMENTGILSEISVDGVISFFGVSQQVAQAVLQRIQE</sequence>